<dbReference type="InterPro" id="IPR023828">
    <property type="entry name" value="Peptidase_S8_Ser-AS"/>
</dbReference>
<dbReference type="Pfam" id="PF16361">
    <property type="entry name" value="Peptidase_S8_N"/>
    <property type="match status" value="1"/>
</dbReference>
<keyword evidence="3 6" id="KW-0378">Hydrolase</keyword>
<evidence type="ECO:0000313" key="6">
    <source>
        <dbReference type="EMBL" id="KAA6335522.1"/>
    </source>
</evidence>
<dbReference type="EMBL" id="SNRY01000884">
    <property type="protein sequence ID" value="KAA6335522.1"/>
    <property type="molecule type" value="Genomic_DNA"/>
</dbReference>
<evidence type="ECO:0000256" key="4">
    <source>
        <dbReference type="ARBA" id="ARBA00022825"/>
    </source>
</evidence>
<dbReference type="GO" id="GO:0004252">
    <property type="term" value="F:serine-type endopeptidase activity"/>
    <property type="evidence" value="ECO:0007669"/>
    <property type="project" value="InterPro"/>
</dbReference>
<feature type="domain" description="Fibronectin type-III" evidence="5">
    <location>
        <begin position="564"/>
        <end position="679"/>
    </location>
</feature>
<dbReference type="PROSITE" id="PS51892">
    <property type="entry name" value="SUBTILASE"/>
    <property type="match status" value="1"/>
</dbReference>
<reference evidence="6" key="1">
    <citation type="submission" date="2019-03" db="EMBL/GenBank/DDBJ databases">
        <title>Single cell metagenomics reveals metabolic interactions within the superorganism composed of flagellate Streblomastix strix and complex community of Bacteroidetes bacteria on its surface.</title>
        <authorList>
            <person name="Treitli S.C."/>
            <person name="Kolisko M."/>
            <person name="Husnik F."/>
            <person name="Keeling P."/>
            <person name="Hampl V."/>
        </authorList>
    </citation>
    <scope>NUCLEOTIDE SEQUENCE</scope>
    <source>
        <strain evidence="6">STM</strain>
    </source>
</reference>
<proteinExistence type="inferred from homology"/>
<dbReference type="InterPro" id="IPR032304">
    <property type="entry name" value="Peptidase_S8_N"/>
</dbReference>
<dbReference type="GO" id="GO:0006508">
    <property type="term" value="P:proteolysis"/>
    <property type="evidence" value="ECO:0007669"/>
    <property type="project" value="UniProtKB-KW"/>
</dbReference>
<organism evidence="6">
    <name type="scientific">termite gut metagenome</name>
    <dbReference type="NCBI Taxonomy" id="433724"/>
    <lineage>
        <taxon>unclassified sequences</taxon>
        <taxon>metagenomes</taxon>
        <taxon>organismal metagenomes</taxon>
    </lineage>
</organism>
<dbReference type="CDD" id="cd00063">
    <property type="entry name" value="FN3"/>
    <property type="match status" value="2"/>
</dbReference>
<dbReference type="InterPro" id="IPR036852">
    <property type="entry name" value="Peptidase_S8/S53_dom_sf"/>
</dbReference>
<evidence type="ECO:0000256" key="1">
    <source>
        <dbReference type="ARBA" id="ARBA00011073"/>
    </source>
</evidence>
<dbReference type="PRINTS" id="PR00723">
    <property type="entry name" value="SUBTILISIN"/>
</dbReference>
<name>A0A5J4RPU9_9ZZZZ</name>
<dbReference type="Gene3D" id="3.40.50.200">
    <property type="entry name" value="Peptidase S8/S53 domain"/>
    <property type="match status" value="1"/>
</dbReference>
<dbReference type="PROSITE" id="PS00137">
    <property type="entry name" value="SUBTILASE_HIS"/>
    <property type="match status" value="1"/>
</dbReference>
<dbReference type="InterPro" id="IPR026444">
    <property type="entry name" value="Secre_tail"/>
</dbReference>
<dbReference type="PROSITE" id="PS50853">
    <property type="entry name" value="FN3"/>
    <property type="match status" value="2"/>
</dbReference>
<sequence length="971" mass="106021">MFFTFFVYFRPIIEYIYMKRNICCLLCLLFVVSCRDYSEYEKVENKIPANQTFLNEEYMEGWVRVKFNRETGDNIRLVTGEDGVVQTGIAEIDEMMTHLGVSKIENVFAEGGKFRERRREAGLHLWYDVYTGDTQDHAETRAMNLFGDLPFVDIVELIPVYRQEQSPVEKYINRPYSLAVEAQVEEAETPYYPFNDPELNLQWHYQNFGDKSGSIAGADVNLFPAWEITGGRPEVIVAVLDGGVDYSHPDLAANMWVNTAEQNGTAGVDDDKNGYTDDIYGYRWRYRGNSETSVPESGEILPLDHGTHCAGTIAAVNNNGIGVCGVAGGTGKGDGVRIISCQIYVPDKSSPDPYGNTFSTEKAPDAFAYAADNGAVIASCSWSSSSNSSYKTAVDYFIKNAGTDGNGKQTGPMKGGLVVCAAGNQGGESKRYPAAYAPCVSVGGIRWDYIKAANSNYGDWITLSAPYGGGEGTNSSIYSTYPTQSPNGYPAGSGYGYKSGTSQACPHVAGIAALIVSRYGESGFTPDEVKDLLQSTTRNIDSYLGDYAEKLGTGLVNAYAALSKKSNLKTITDLNGVWDTYSVALTWTDPNDASTKTASEYDIYWSLNPLAESSSGLPTGAGVNKERINNTWEAGASRTYAITDLRSDCEYHIAVVAVNSSENSRSEMSNILSGRTQSVPDAVVDLAAVNGLNVIWSDFSAELTWSDPNTSGVSGYDIFWSHHSLESISPENPPTEVNKVRINNTDASGGERKYMITSLEPNSEYDVGVIAVNSSENSRSEMSRLNGRTLALIGNLPPVMRENKDNKIYFEEFNNITVNVNDYFYDPDGDPLSFKVAVSSDEGRMKATVNGTQLYLNAISAGDCKITVIVADSNNAQVTGTLITMARDAKKEVDIYPNPATDKLQIRMGKEVDGEVKVQLFNSAGVKVMDTNVVVRPFEPGTIAVGKLSSGVYTLVIKHNGKEIKRNILKY</sequence>
<dbReference type="SMART" id="SM00060">
    <property type="entry name" value="FN3"/>
    <property type="match status" value="2"/>
</dbReference>
<evidence type="ECO:0000259" key="5">
    <source>
        <dbReference type="PROSITE" id="PS50853"/>
    </source>
</evidence>
<dbReference type="Pfam" id="PF00082">
    <property type="entry name" value="Peptidase_S8"/>
    <property type="match status" value="1"/>
</dbReference>
<dbReference type="EC" id="3.4.21.-" evidence="6"/>
<dbReference type="NCBIfam" id="TIGR04183">
    <property type="entry name" value="Por_Secre_tail"/>
    <property type="match status" value="1"/>
</dbReference>
<protein>
    <submittedName>
        <fullName evidence="6">Extracellular basic protease</fullName>
        <ecNumber evidence="6">3.4.21.-</ecNumber>
    </submittedName>
</protein>
<dbReference type="InterPro" id="IPR050131">
    <property type="entry name" value="Peptidase_S8_subtilisin-like"/>
</dbReference>
<dbReference type="InterPro" id="IPR036116">
    <property type="entry name" value="FN3_sf"/>
</dbReference>
<dbReference type="InterPro" id="IPR000209">
    <property type="entry name" value="Peptidase_S8/S53_dom"/>
</dbReference>
<gene>
    <name evidence="6" type="ORF">EZS27_016255</name>
</gene>
<feature type="domain" description="Fibronectin type-III" evidence="5">
    <location>
        <begin position="682"/>
        <end position="792"/>
    </location>
</feature>
<dbReference type="SUPFAM" id="SSF52743">
    <property type="entry name" value="Subtilisin-like"/>
    <property type="match status" value="1"/>
</dbReference>
<keyword evidence="2 6" id="KW-0645">Protease</keyword>
<dbReference type="Gene3D" id="2.60.40.10">
    <property type="entry name" value="Immunoglobulins"/>
    <property type="match status" value="2"/>
</dbReference>
<dbReference type="InterPro" id="IPR022398">
    <property type="entry name" value="Peptidase_S8_His-AS"/>
</dbReference>
<dbReference type="InterPro" id="IPR013783">
    <property type="entry name" value="Ig-like_fold"/>
</dbReference>
<dbReference type="PANTHER" id="PTHR43806:SF11">
    <property type="entry name" value="CEREVISIN-RELATED"/>
    <property type="match status" value="1"/>
</dbReference>
<dbReference type="InterPro" id="IPR015500">
    <property type="entry name" value="Peptidase_S8_subtilisin-rel"/>
</dbReference>
<evidence type="ECO:0000256" key="2">
    <source>
        <dbReference type="ARBA" id="ARBA00022670"/>
    </source>
</evidence>
<accession>A0A5J4RPU9</accession>
<evidence type="ECO:0000256" key="3">
    <source>
        <dbReference type="ARBA" id="ARBA00022801"/>
    </source>
</evidence>
<dbReference type="SUPFAM" id="SSF49265">
    <property type="entry name" value="Fibronectin type III"/>
    <property type="match status" value="1"/>
</dbReference>
<keyword evidence="4" id="KW-0720">Serine protease</keyword>
<comment type="caution">
    <text evidence="6">The sequence shown here is derived from an EMBL/GenBank/DDBJ whole genome shotgun (WGS) entry which is preliminary data.</text>
</comment>
<dbReference type="PANTHER" id="PTHR43806">
    <property type="entry name" value="PEPTIDASE S8"/>
    <property type="match status" value="1"/>
</dbReference>
<dbReference type="PROSITE" id="PS00138">
    <property type="entry name" value="SUBTILASE_SER"/>
    <property type="match status" value="1"/>
</dbReference>
<dbReference type="AlphaFoldDB" id="A0A5J4RPU9"/>
<dbReference type="Pfam" id="PF18962">
    <property type="entry name" value="Por_Secre_tail"/>
    <property type="match status" value="1"/>
</dbReference>
<comment type="similarity">
    <text evidence="1">Belongs to the peptidase S8 family.</text>
</comment>
<dbReference type="Pfam" id="PF00041">
    <property type="entry name" value="fn3"/>
    <property type="match status" value="2"/>
</dbReference>
<dbReference type="InterPro" id="IPR003961">
    <property type="entry name" value="FN3_dom"/>
</dbReference>